<organism evidence="4 5">
    <name type="scientific">Phellinidium pouzarii</name>
    <dbReference type="NCBI Taxonomy" id="167371"/>
    <lineage>
        <taxon>Eukaryota</taxon>
        <taxon>Fungi</taxon>
        <taxon>Dikarya</taxon>
        <taxon>Basidiomycota</taxon>
        <taxon>Agaricomycotina</taxon>
        <taxon>Agaricomycetes</taxon>
        <taxon>Hymenochaetales</taxon>
        <taxon>Hymenochaetaceae</taxon>
        <taxon>Phellinidium</taxon>
    </lineage>
</organism>
<keyword evidence="5" id="KW-1185">Reference proteome</keyword>
<feature type="compositionally biased region" description="Polar residues" evidence="1">
    <location>
        <begin position="8"/>
        <end position="22"/>
    </location>
</feature>
<dbReference type="Pfam" id="PF04695">
    <property type="entry name" value="Pex14_N"/>
    <property type="match status" value="1"/>
</dbReference>
<dbReference type="Proteomes" id="UP000308199">
    <property type="component" value="Unassembled WGS sequence"/>
</dbReference>
<accession>A0A4S4KWW3</accession>
<dbReference type="InterPro" id="IPR006785">
    <property type="entry name" value="Pex14_N"/>
</dbReference>
<comment type="caution">
    <text evidence="4">The sequence shown here is derived from an EMBL/GenBank/DDBJ whole genome shotgun (WGS) entry which is preliminary data.</text>
</comment>
<reference evidence="4 5" key="1">
    <citation type="submission" date="2019-02" db="EMBL/GenBank/DDBJ databases">
        <title>Genome sequencing of the rare red list fungi Phellinidium pouzarii.</title>
        <authorList>
            <person name="Buettner E."/>
            <person name="Kellner H."/>
        </authorList>
    </citation>
    <scope>NUCLEOTIDE SEQUENCE [LARGE SCALE GENOMIC DNA]</scope>
    <source>
        <strain evidence="4 5">DSM 108285</strain>
    </source>
</reference>
<evidence type="ECO:0000256" key="2">
    <source>
        <dbReference type="SAM" id="Phobius"/>
    </source>
</evidence>
<evidence type="ECO:0000313" key="5">
    <source>
        <dbReference type="Proteomes" id="UP000308199"/>
    </source>
</evidence>
<dbReference type="AlphaFoldDB" id="A0A4S4KWW3"/>
<gene>
    <name evidence="4" type="ORF">EW145_g6359</name>
</gene>
<keyword evidence="2" id="KW-0472">Membrane</keyword>
<dbReference type="InterPro" id="IPR036388">
    <property type="entry name" value="WH-like_DNA-bd_sf"/>
</dbReference>
<protein>
    <recommendedName>
        <fullName evidence="3">Peroxisome membrane anchor protein Pex14p N-terminal domain-containing protein</fullName>
    </recommendedName>
</protein>
<keyword evidence="2" id="KW-1133">Transmembrane helix</keyword>
<feature type="domain" description="Peroxisome membrane anchor protein Pex14p N-terminal" evidence="3">
    <location>
        <begin position="45"/>
        <end position="86"/>
    </location>
</feature>
<feature type="transmembrane region" description="Helical" evidence="2">
    <location>
        <begin position="114"/>
        <end position="134"/>
    </location>
</feature>
<evidence type="ECO:0000259" key="3">
    <source>
        <dbReference type="Pfam" id="PF04695"/>
    </source>
</evidence>
<dbReference type="OrthoDB" id="441517at2759"/>
<proteinExistence type="predicted"/>
<name>A0A4S4KWW3_9AGAM</name>
<sequence length="375" mass="41911">MADDDNSSSEQPALSKMPSNLEQPREEVSAPLSVPAATPSLSDGLLDRARVFLTSPHIVHEPPESKRRFLAEKGLNNEEIESLMRELPPHVPPRTYPQSPPSNLPYLLMGLTKIMTWLTGGSAVLILIYYRFLLPRLTRSALARRSLKQHQTSLLTRLNESLASLKSSQAEAFAVLPSPSPSPESSDLAQKHSLKDLRLEQDAAIEIPEHTFLRCAIEDLSAEGKKATKEELFSLLQVRFTWLKSEKGAEYEKSLWQTLTNDPHFSEVKEKGRLVWTYKPVSPDSPPTPFMESIASLKLSLSPRPQSNPYQRTFEALSDFTGYITTQTYQLASSTMRMPSLGLGMSTPLAPQQEEIRKEIRALKGLVLNRCGAFT</sequence>
<keyword evidence="2" id="KW-0812">Transmembrane</keyword>
<evidence type="ECO:0000313" key="4">
    <source>
        <dbReference type="EMBL" id="THH03309.1"/>
    </source>
</evidence>
<dbReference type="Gene3D" id="1.10.10.10">
    <property type="entry name" value="Winged helix-like DNA-binding domain superfamily/Winged helix DNA-binding domain"/>
    <property type="match status" value="1"/>
</dbReference>
<evidence type="ECO:0000256" key="1">
    <source>
        <dbReference type="SAM" id="MobiDB-lite"/>
    </source>
</evidence>
<dbReference type="EMBL" id="SGPK01000470">
    <property type="protein sequence ID" value="THH03309.1"/>
    <property type="molecule type" value="Genomic_DNA"/>
</dbReference>
<feature type="region of interest" description="Disordered" evidence="1">
    <location>
        <begin position="1"/>
        <end position="40"/>
    </location>
</feature>